<dbReference type="InterPro" id="IPR013783">
    <property type="entry name" value="Ig-like_fold"/>
</dbReference>
<dbReference type="Proteomes" id="UP000294914">
    <property type="component" value="Unassembled WGS sequence"/>
</dbReference>
<dbReference type="EMBL" id="SOQX01000002">
    <property type="protein sequence ID" value="TDY02500.1"/>
    <property type="molecule type" value="Genomic_DNA"/>
</dbReference>
<dbReference type="InterPro" id="IPR014880">
    <property type="entry name" value="SoxZ_dom"/>
</dbReference>
<dbReference type="InterPro" id="IPR030995">
    <property type="entry name" value="SoxZ"/>
</dbReference>
<gene>
    <name evidence="2" type="ORF">EDC23_0873</name>
</gene>
<accession>A0A4R8ISY6</accession>
<feature type="domain" description="Sulphur oxidation protein SoxZ" evidence="1">
    <location>
        <begin position="9"/>
        <end position="101"/>
    </location>
</feature>
<dbReference type="Pfam" id="PF08770">
    <property type="entry name" value="SoxZ"/>
    <property type="match status" value="1"/>
</dbReference>
<dbReference type="NCBIfam" id="TIGR04490">
    <property type="entry name" value="SoxZ_true"/>
    <property type="match status" value="1"/>
</dbReference>
<dbReference type="RefSeq" id="WP_134081529.1">
    <property type="nucleotide sequence ID" value="NZ_SOQX01000002.1"/>
</dbReference>
<keyword evidence="3" id="KW-1185">Reference proteome</keyword>
<dbReference type="InterPro" id="IPR014756">
    <property type="entry name" value="Ig_E-set"/>
</dbReference>
<protein>
    <submittedName>
        <fullName evidence="2">Sulfur-oxidizing protein SoxZ</fullName>
    </submittedName>
</protein>
<sequence length="104" mass="11468">MANDIKIRAWTEGDKANVKAIVFHPMETGLRKDKKTGKKIPAHYITEVVCEHNGNTVLKCNWGPGVSKNPFISFGFKGAKSGDTFTLSWKDNQGKSASQETKIS</sequence>
<dbReference type="OrthoDB" id="9795530at2"/>
<evidence type="ECO:0000313" key="2">
    <source>
        <dbReference type="EMBL" id="TDY02500.1"/>
    </source>
</evidence>
<proteinExistence type="predicted"/>
<organism evidence="2 3">
    <name type="scientific">Thiohalophilus thiocyanatoxydans</name>
    <dbReference type="NCBI Taxonomy" id="381308"/>
    <lineage>
        <taxon>Bacteria</taxon>
        <taxon>Pseudomonadati</taxon>
        <taxon>Pseudomonadota</taxon>
        <taxon>Gammaproteobacteria</taxon>
        <taxon>Thiohalomonadales</taxon>
        <taxon>Thiohalophilaceae</taxon>
        <taxon>Thiohalophilus</taxon>
    </lineage>
</organism>
<dbReference type="SUPFAM" id="SSF81296">
    <property type="entry name" value="E set domains"/>
    <property type="match status" value="1"/>
</dbReference>
<dbReference type="AlphaFoldDB" id="A0A4R8ISY6"/>
<comment type="caution">
    <text evidence="2">The sequence shown here is derived from an EMBL/GenBank/DDBJ whole genome shotgun (WGS) entry which is preliminary data.</text>
</comment>
<dbReference type="Gene3D" id="2.60.40.10">
    <property type="entry name" value="Immunoglobulins"/>
    <property type="match status" value="1"/>
</dbReference>
<evidence type="ECO:0000259" key="1">
    <source>
        <dbReference type="Pfam" id="PF08770"/>
    </source>
</evidence>
<reference evidence="2 3" key="1">
    <citation type="submission" date="2019-03" db="EMBL/GenBank/DDBJ databases">
        <title>Genomic Encyclopedia of Type Strains, Phase IV (KMG-IV): sequencing the most valuable type-strain genomes for metagenomic binning, comparative biology and taxonomic classification.</title>
        <authorList>
            <person name="Goeker M."/>
        </authorList>
    </citation>
    <scope>NUCLEOTIDE SEQUENCE [LARGE SCALE GENOMIC DNA]</scope>
    <source>
        <strain evidence="2 3">DSM 16326</strain>
    </source>
</reference>
<evidence type="ECO:0000313" key="3">
    <source>
        <dbReference type="Proteomes" id="UP000294914"/>
    </source>
</evidence>
<name>A0A4R8ISY6_9GAMM</name>